<dbReference type="RefSeq" id="WP_099793177.1">
    <property type="nucleotide sequence ID" value="NZ_JBHLYV010000013.1"/>
</dbReference>
<gene>
    <name evidence="3" type="ORF">CR105_24585</name>
</gene>
<feature type="domain" description="Thioredoxin" evidence="2">
    <location>
        <begin position="6"/>
        <end position="160"/>
    </location>
</feature>
<sequence length="164" mass="18214">MNMRAAYRIAALMAALLVSSAGLAQSIKPFGPQSLEQIQAAHRGKPFVLLVWSMDCEFCQASLEVLSKARAAHPGLDLVTVTTDPIADQVLTGQVRKRLGSLKLLNDTWSFGGDAPERLRFVLDPDWHGEKPRSYWYDAKGQRTAYSGLIKADMLAQWKRRVAD</sequence>
<protein>
    <recommendedName>
        <fullName evidence="2">Thioredoxin domain-containing protein</fullName>
    </recommendedName>
</protein>
<dbReference type="PROSITE" id="PS51352">
    <property type="entry name" value="THIOREDOXIN_2"/>
    <property type="match status" value="1"/>
</dbReference>
<dbReference type="InterPro" id="IPR013766">
    <property type="entry name" value="Thioredoxin_domain"/>
</dbReference>
<evidence type="ECO:0000313" key="4">
    <source>
        <dbReference type="Proteomes" id="UP000230390"/>
    </source>
</evidence>
<dbReference type="InterPro" id="IPR036249">
    <property type="entry name" value="Thioredoxin-like_sf"/>
</dbReference>
<comment type="caution">
    <text evidence="3">The sequence shown here is derived from an EMBL/GenBank/DDBJ whole genome shotgun (WGS) entry which is preliminary data.</text>
</comment>
<keyword evidence="4" id="KW-1185">Reference proteome</keyword>
<organism evidence="3 4">
    <name type="scientific">Massilia eurypsychrophila</name>
    <dbReference type="NCBI Taxonomy" id="1485217"/>
    <lineage>
        <taxon>Bacteria</taxon>
        <taxon>Pseudomonadati</taxon>
        <taxon>Pseudomonadota</taxon>
        <taxon>Betaproteobacteria</taxon>
        <taxon>Burkholderiales</taxon>
        <taxon>Oxalobacteraceae</taxon>
        <taxon>Telluria group</taxon>
        <taxon>Massilia</taxon>
    </lineage>
</organism>
<dbReference type="Proteomes" id="UP000230390">
    <property type="component" value="Unassembled WGS sequence"/>
</dbReference>
<proteinExistence type="predicted"/>
<evidence type="ECO:0000313" key="3">
    <source>
        <dbReference type="EMBL" id="PIL42364.1"/>
    </source>
</evidence>
<dbReference type="AlphaFoldDB" id="A0A2G8T8N2"/>
<feature type="chain" id="PRO_5013869972" description="Thioredoxin domain-containing protein" evidence="1">
    <location>
        <begin position="25"/>
        <end position="164"/>
    </location>
</feature>
<accession>A0A2G8T8N2</accession>
<feature type="signal peptide" evidence="1">
    <location>
        <begin position="1"/>
        <end position="24"/>
    </location>
</feature>
<name>A0A2G8T8N2_9BURK</name>
<keyword evidence="1" id="KW-0732">Signal</keyword>
<dbReference type="OrthoDB" id="5956088at2"/>
<reference evidence="3 4" key="1">
    <citation type="submission" date="2017-10" db="EMBL/GenBank/DDBJ databases">
        <title>Massilia psychrophilum sp. nov., a novel purple-pigmented bacterium isolated from Tianshan glacier, Xinjiang Municipality, China.</title>
        <authorList>
            <person name="Wang H."/>
        </authorList>
    </citation>
    <scope>NUCLEOTIDE SEQUENCE [LARGE SCALE GENOMIC DNA]</scope>
    <source>
        <strain evidence="3 4">JCM 30074</strain>
    </source>
</reference>
<evidence type="ECO:0000256" key="1">
    <source>
        <dbReference type="SAM" id="SignalP"/>
    </source>
</evidence>
<dbReference type="EMBL" id="PDOC01000028">
    <property type="protein sequence ID" value="PIL42364.1"/>
    <property type="molecule type" value="Genomic_DNA"/>
</dbReference>
<dbReference type="SUPFAM" id="SSF52833">
    <property type="entry name" value="Thioredoxin-like"/>
    <property type="match status" value="1"/>
</dbReference>
<dbReference type="Gene3D" id="3.40.30.10">
    <property type="entry name" value="Glutaredoxin"/>
    <property type="match status" value="1"/>
</dbReference>
<evidence type="ECO:0000259" key="2">
    <source>
        <dbReference type="PROSITE" id="PS51352"/>
    </source>
</evidence>